<sequence length="52" mass="5819">MSTEETVVTLFRHGSCSSIFVAYFLTSSSDSYKKKKKKPSITRPLRNSESSA</sequence>
<keyword evidence="1" id="KW-0812">Transmembrane</keyword>
<gene>
    <name evidence="2" type="ORF">T12_4995</name>
</gene>
<organism evidence="2 3">
    <name type="scientific">Trichinella patagoniensis</name>
    <dbReference type="NCBI Taxonomy" id="990121"/>
    <lineage>
        <taxon>Eukaryota</taxon>
        <taxon>Metazoa</taxon>
        <taxon>Ecdysozoa</taxon>
        <taxon>Nematoda</taxon>
        <taxon>Enoplea</taxon>
        <taxon>Dorylaimia</taxon>
        <taxon>Trichinellida</taxon>
        <taxon>Trichinellidae</taxon>
        <taxon>Trichinella</taxon>
    </lineage>
</organism>
<accession>A0A0V0Z4T8</accession>
<protein>
    <submittedName>
        <fullName evidence="2">Uncharacterized protein</fullName>
    </submittedName>
</protein>
<dbReference type="EMBL" id="JYDQ01000495">
    <property type="protein sequence ID" value="KRY07315.1"/>
    <property type="molecule type" value="Genomic_DNA"/>
</dbReference>
<proteinExistence type="predicted"/>
<name>A0A0V0Z4T8_9BILA</name>
<comment type="caution">
    <text evidence="2">The sequence shown here is derived from an EMBL/GenBank/DDBJ whole genome shotgun (WGS) entry which is preliminary data.</text>
</comment>
<reference evidence="2 3" key="1">
    <citation type="submission" date="2015-01" db="EMBL/GenBank/DDBJ databases">
        <title>Evolution of Trichinella species and genotypes.</title>
        <authorList>
            <person name="Korhonen P.K."/>
            <person name="Edoardo P."/>
            <person name="Giuseppe L.R."/>
            <person name="Gasser R.B."/>
        </authorList>
    </citation>
    <scope>NUCLEOTIDE SEQUENCE [LARGE SCALE GENOMIC DNA]</scope>
    <source>
        <strain evidence="2">ISS2496</strain>
    </source>
</reference>
<dbReference type="AlphaFoldDB" id="A0A0V0Z4T8"/>
<evidence type="ECO:0000313" key="2">
    <source>
        <dbReference type="EMBL" id="KRY07315.1"/>
    </source>
</evidence>
<dbReference type="Proteomes" id="UP000054783">
    <property type="component" value="Unassembled WGS sequence"/>
</dbReference>
<evidence type="ECO:0000313" key="3">
    <source>
        <dbReference type="Proteomes" id="UP000054783"/>
    </source>
</evidence>
<keyword evidence="1" id="KW-1133">Transmembrane helix</keyword>
<keyword evidence="3" id="KW-1185">Reference proteome</keyword>
<evidence type="ECO:0000256" key="1">
    <source>
        <dbReference type="SAM" id="Phobius"/>
    </source>
</evidence>
<keyword evidence="1" id="KW-0472">Membrane</keyword>
<feature type="transmembrane region" description="Helical" evidence="1">
    <location>
        <begin position="6"/>
        <end position="26"/>
    </location>
</feature>